<dbReference type="PANTHER" id="PTHR35848:SF6">
    <property type="entry name" value="CUPIN TYPE-2 DOMAIN-CONTAINING PROTEIN"/>
    <property type="match status" value="1"/>
</dbReference>
<keyword evidence="2" id="KW-1133">Transmembrane helix</keyword>
<dbReference type="Pfam" id="PF07883">
    <property type="entry name" value="Cupin_2"/>
    <property type="match status" value="1"/>
</dbReference>
<evidence type="ECO:0000259" key="3">
    <source>
        <dbReference type="Pfam" id="PF07883"/>
    </source>
</evidence>
<keyword evidence="2" id="KW-0812">Transmembrane</keyword>
<gene>
    <name evidence="4" type="ORF">OAUR00152_LOCUS24862</name>
</gene>
<feature type="transmembrane region" description="Helical" evidence="2">
    <location>
        <begin position="16"/>
        <end position="36"/>
    </location>
</feature>
<feature type="domain" description="Cupin type-2" evidence="3">
    <location>
        <begin position="92"/>
        <end position="151"/>
    </location>
</feature>
<dbReference type="GO" id="GO:0046872">
    <property type="term" value="F:metal ion binding"/>
    <property type="evidence" value="ECO:0007669"/>
    <property type="project" value="UniProtKB-KW"/>
</dbReference>
<sequence>MAFINTISGNDSPNKMVVLISLIVGGIIGASIQHLVSVGGLKRDLGPTRGLVTRLENTPVRNTVHIDELGRPITKQQLLEPFVLPNFVGFSVATFKPGQTMMPVHEHESMHEIFYVIEGTGIIQVNGIDHKVSPGTFLHIAPHEKHGIWIPKESKGGDMKMVVCGVTVGDNQ</sequence>
<dbReference type="InterPro" id="IPR013096">
    <property type="entry name" value="Cupin_2"/>
</dbReference>
<dbReference type="PANTHER" id="PTHR35848">
    <property type="entry name" value="OXALATE-BINDING PROTEIN"/>
    <property type="match status" value="1"/>
</dbReference>
<keyword evidence="2" id="KW-0472">Membrane</keyword>
<dbReference type="InterPro" id="IPR051610">
    <property type="entry name" value="GPI/OXD"/>
</dbReference>
<evidence type="ECO:0000256" key="2">
    <source>
        <dbReference type="SAM" id="Phobius"/>
    </source>
</evidence>
<organism evidence="4">
    <name type="scientific">Odontella aurita</name>
    <dbReference type="NCBI Taxonomy" id="265563"/>
    <lineage>
        <taxon>Eukaryota</taxon>
        <taxon>Sar</taxon>
        <taxon>Stramenopiles</taxon>
        <taxon>Ochrophyta</taxon>
        <taxon>Bacillariophyta</taxon>
        <taxon>Mediophyceae</taxon>
        <taxon>Biddulphiophycidae</taxon>
        <taxon>Eupodiscales</taxon>
        <taxon>Odontellaceae</taxon>
        <taxon>Odontella</taxon>
    </lineage>
</organism>
<reference evidence="4" key="1">
    <citation type="submission" date="2021-01" db="EMBL/GenBank/DDBJ databases">
        <authorList>
            <person name="Corre E."/>
            <person name="Pelletier E."/>
            <person name="Niang G."/>
            <person name="Scheremetjew M."/>
            <person name="Finn R."/>
            <person name="Kale V."/>
            <person name="Holt S."/>
            <person name="Cochrane G."/>
            <person name="Meng A."/>
            <person name="Brown T."/>
            <person name="Cohen L."/>
        </authorList>
    </citation>
    <scope>NUCLEOTIDE SEQUENCE</scope>
    <source>
        <strain evidence="4">Isolate 1302-5</strain>
    </source>
</reference>
<dbReference type="InterPro" id="IPR011051">
    <property type="entry name" value="RmlC_Cupin_sf"/>
</dbReference>
<proteinExistence type="predicted"/>
<dbReference type="AlphaFoldDB" id="A0A7S4JAN4"/>
<name>A0A7S4JAN4_9STRA</name>
<dbReference type="EMBL" id="HBKQ01036148">
    <property type="protein sequence ID" value="CAE2257427.1"/>
    <property type="molecule type" value="Transcribed_RNA"/>
</dbReference>
<accession>A0A7S4JAN4</accession>
<keyword evidence="1" id="KW-0479">Metal-binding</keyword>
<dbReference type="Gene3D" id="2.60.120.10">
    <property type="entry name" value="Jelly Rolls"/>
    <property type="match status" value="1"/>
</dbReference>
<protein>
    <recommendedName>
        <fullName evidence="3">Cupin type-2 domain-containing protein</fullName>
    </recommendedName>
</protein>
<evidence type="ECO:0000256" key="1">
    <source>
        <dbReference type="ARBA" id="ARBA00022723"/>
    </source>
</evidence>
<evidence type="ECO:0000313" key="4">
    <source>
        <dbReference type="EMBL" id="CAE2257427.1"/>
    </source>
</evidence>
<dbReference type="InterPro" id="IPR014710">
    <property type="entry name" value="RmlC-like_jellyroll"/>
</dbReference>
<dbReference type="SUPFAM" id="SSF51182">
    <property type="entry name" value="RmlC-like cupins"/>
    <property type="match status" value="1"/>
</dbReference>